<organism evidence="8 9">
    <name type="scientific">Pseudocohnilembus persalinus</name>
    <name type="common">Ciliate</name>
    <dbReference type="NCBI Taxonomy" id="266149"/>
    <lineage>
        <taxon>Eukaryota</taxon>
        <taxon>Sar</taxon>
        <taxon>Alveolata</taxon>
        <taxon>Ciliophora</taxon>
        <taxon>Intramacronucleata</taxon>
        <taxon>Oligohymenophorea</taxon>
        <taxon>Scuticociliatia</taxon>
        <taxon>Philasterida</taxon>
        <taxon>Pseudocohnilembidae</taxon>
        <taxon>Pseudocohnilembus</taxon>
    </lineage>
</organism>
<reference evidence="8 9" key="1">
    <citation type="journal article" date="2015" name="Sci. Rep.">
        <title>Genome of the facultative scuticociliatosis pathogen Pseudocohnilembus persalinus provides insight into its virulence through horizontal gene transfer.</title>
        <authorList>
            <person name="Xiong J."/>
            <person name="Wang G."/>
            <person name="Cheng J."/>
            <person name="Tian M."/>
            <person name="Pan X."/>
            <person name="Warren A."/>
            <person name="Jiang C."/>
            <person name="Yuan D."/>
            <person name="Miao W."/>
        </authorList>
    </citation>
    <scope>NUCLEOTIDE SEQUENCE [LARGE SCALE GENOMIC DNA]</scope>
    <source>
        <strain evidence="8">36N120E</strain>
    </source>
</reference>
<proteinExistence type="predicted"/>
<dbReference type="SUPFAM" id="SSF56112">
    <property type="entry name" value="Protein kinase-like (PK-like)"/>
    <property type="match status" value="1"/>
</dbReference>
<dbReference type="GO" id="GO:0005634">
    <property type="term" value="C:nucleus"/>
    <property type="evidence" value="ECO:0007669"/>
    <property type="project" value="TreeGrafter"/>
</dbReference>
<dbReference type="Pfam" id="PF00069">
    <property type="entry name" value="Pkinase"/>
    <property type="match status" value="1"/>
</dbReference>
<gene>
    <name evidence="8" type="ORF">PPERSA_10530</name>
</gene>
<dbReference type="PANTHER" id="PTHR24345">
    <property type="entry name" value="SERINE/THREONINE-PROTEIN KINASE PLK"/>
    <property type="match status" value="1"/>
</dbReference>
<feature type="compositionally biased region" description="Basic and acidic residues" evidence="6">
    <location>
        <begin position="361"/>
        <end position="372"/>
    </location>
</feature>
<dbReference type="InterPro" id="IPR011009">
    <property type="entry name" value="Kinase-like_dom_sf"/>
</dbReference>
<feature type="compositionally biased region" description="Acidic residues" evidence="6">
    <location>
        <begin position="400"/>
        <end position="416"/>
    </location>
</feature>
<feature type="compositionally biased region" description="Acidic residues" evidence="6">
    <location>
        <begin position="350"/>
        <end position="360"/>
    </location>
</feature>
<keyword evidence="9" id="KW-1185">Reference proteome</keyword>
<feature type="region of interest" description="Disordered" evidence="6">
    <location>
        <begin position="348"/>
        <end position="378"/>
    </location>
</feature>
<feature type="domain" description="Protein kinase" evidence="7">
    <location>
        <begin position="1"/>
        <end position="193"/>
    </location>
</feature>
<protein>
    <submittedName>
        <fullName evidence="8">Protein kinase-like domain</fullName>
    </submittedName>
</protein>
<evidence type="ECO:0000256" key="4">
    <source>
        <dbReference type="ARBA" id="ARBA00022777"/>
    </source>
</evidence>
<dbReference type="OrthoDB" id="283739at2759"/>
<evidence type="ECO:0000313" key="8">
    <source>
        <dbReference type="EMBL" id="KRX10431.1"/>
    </source>
</evidence>
<keyword evidence="1" id="KW-0723">Serine/threonine-protein kinase</keyword>
<evidence type="ECO:0000256" key="1">
    <source>
        <dbReference type="ARBA" id="ARBA00022527"/>
    </source>
</evidence>
<dbReference type="AlphaFoldDB" id="A0A0V0R7F5"/>
<dbReference type="InParanoid" id="A0A0V0R7F5"/>
<dbReference type="GO" id="GO:0004674">
    <property type="term" value="F:protein serine/threonine kinase activity"/>
    <property type="evidence" value="ECO:0007669"/>
    <property type="project" value="UniProtKB-KW"/>
</dbReference>
<dbReference type="PROSITE" id="PS50011">
    <property type="entry name" value="PROTEIN_KINASE_DOM"/>
    <property type="match status" value="1"/>
</dbReference>
<evidence type="ECO:0000256" key="6">
    <source>
        <dbReference type="SAM" id="MobiDB-lite"/>
    </source>
</evidence>
<dbReference type="Gene3D" id="1.10.510.10">
    <property type="entry name" value="Transferase(Phosphotransferase) domain 1"/>
    <property type="match status" value="1"/>
</dbReference>
<keyword evidence="3" id="KW-0547">Nucleotide-binding</keyword>
<feature type="region of interest" description="Disordered" evidence="6">
    <location>
        <begin position="311"/>
        <end position="334"/>
    </location>
</feature>
<sequence>MTFQYFHGDDLLKIFQAQSLGEMAVATLTYHVIKGVKQLHSQGAFHGNIKLENIIFSSTKKDNEIFLINLKYLEQSTESYRDRLIRKGNNFYCAPEILEGKEIGQAIDMFSVGCCVFFMIFGVFPYKNISNQFDKWTYELDLSILEKLKQDKKNDYRSNSNLSLSGIDFLFKALDPDPVKRISSRQALSHHWFINFTSKSQDSQKLQRYMELNGIASLRTILECSEMSEREMDMQTRIGTQYKKTKIQTIQEDTDIDFEDGDNIGTLSDENLHVQDFMKQLHDFKSHKQYYSTLKVKNIGLQNMKQINNENQNNKSNMLSPNQQDQQQQQQTGLNDQAYSQLSLTNFNEDNNENQDEDGDKNDTKQNSKNENEESFDLDILRRTYHNIQQTIIHQKQSDIDEDQNILEEQENEETDINLQEQK</sequence>
<evidence type="ECO:0000259" key="7">
    <source>
        <dbReference type="PROSITE" id="PS50011"/>
    </source>
</evidence>
<keyword evidence="5" id="KW-0067">ATP-binding</keyword>
<keyword evidence="2" id="KW-0808">Transferase</keyword>
<feature type="region of interest" description="Disordered" evidence="6">
    <location>
        <begin position="399"/>
        <end position="423"/>
    </location>
</feature>
<name>A0A0V0R7F5_PSEPJ</name>
<evidence type="ECO:0000313" key="9">
    <source>
        <dbReference type="Proteomes" id="UP000054937"/>
    </source>
</evidence>
<accession>A0A0V0R7F5</accession>
<evidence type="ECO:0000256" key="2">
    <source>
        <dbReference type="ARBA" id="ARBA00022679"/>
    </source>
</evidence>
<evidence type="ECO:0000256" key="5">
    <source>
        <dbReference type="ARBA" id="ARBA00022840"/>
    </source>
</evidence>
<keyword evidence="4 8" id="KW-0418">Kinase</keyword>
<dbReference type="Proteomes" id="UP000054937">
    <property type="component" value="Unassembled WGS sequence"/>
</dbReference>
<dbReference type="PANTHER" id="PTHR24345:SF0">
    <property type="entry name" value="CELL CYCLE SERINE_THREONINE-PROTEIN KINASE CDC5_MSD2"/>
    <property type="match status" value="1"/>
</dbReference>
<dbReference type="EMBL" id="LDAU01000028">
    <property type="protein sequence ID" value="KRX10431.1"/>
    <property type="molecule type" value="Genomic_DNA"/>
</dbReference>
<feature type="compositionally biased region" description="Low complexity" evidence="6">
    <location>
        <begin position="311"/>
        <end position="331"/>
    </location>
</feature>
<dbReference type="GO" id="GO:0005524">
    <property type="term" value="F:ATP binding"/>
    <property type="evidence" value="ECO:0007669"/>
    <property type="project" value="UniProtKB-KW"/>
</dbReference>
<dbReference type="InterPro" id="IPR000719">
    <property type="entry name" value="Prot_kinase_dom"/>
</dbReference>
<comment type="caution">
    <text evidence="8">The sequence shown here is derived from an EMBL/GenBank/DDBJ whole genome shotgun (WGS) entry which is preliminary data.</text>
</comment>
<evidence type="ECO:0000256" key="3">
    <source>
        <dbReference type="ARBA" id="ARBA00022741"/>
    </source>
</evidence>
<dbReference type="SMART" id="SM00220">
    <property type="entry name" value="S_TKc"/>
    <property type="match status" value="1"/>
</dbReference>